<evidence type="ECO:0000256" key="1">
    <source>
        <dbReference type="SAM" id="MobiDB-lite"/>
    </source>
</evidence>
<gene>
    <name evidence="3" type="ORF">ACFP1K_08800</name>
</gene>
<evidence type="ECO:0000313" key="3">
    <source>
        <dbReference type="EMBL" id="MFC6081255.1"/>
    </source>
</evidence>
<feature type="region of interest" description="Disordered" evidence="1">
    <location>
        <begin position="25"/>
        <end position="48"/>
    </location>
</feature>
<dbReference type="RefSeq" id="WP_380748888.1">
    <property type="nucleotide sequence ID" value="NZ_JBHSRF010000008.1"/>
</dbReference>
<keyword evidence="4" id="KW-1185">Reference proteome</keyword>
<proteinExistence type="predicted"/>
<dbReference type="InterPro" id="IPR015943">
    <property type="entry name" value="WD40/YVTN_repeat-like_dom_sf"/>
</dbReference>
<dbReference type="Proteomes" id="UP001596137">
    <property type="component" value="Unassembled WGS sequence"/>
</dbReference>
<name>A0ABW1ND38_9ACTN</name>
<dbReference type="EMBL" id="JBHSRF010000008">
    <property type="protein sequence ID" value="MFC6081255.1"/>
    <property type="molecule type" value="Genomic_DNA"/>
</dbReference>
<feature type="compositionally biased region" description="Pro residues" evidence="1">
    <location>
        <begin position="26"/>
        <end position="44"/>
    </location>
</feature>
<comment type="caution">
    <text evidence="3">The sequence shown here is derived from an EMBL/GenBank/DDBJ whole genome shotgun (WGS) entry which is preliminary data.</text>
</comment>
<sequence>MRDTTRSAAVALTVAAVLTACSPAPAARPPAVPSPAAPAPPRVPSAPELPGRPVYVAFAGERSAFALLAECDGEGDDLRCRQHIAALEDGRWRLRRSPLPDVAGGDGITAGIHALAPGQALIVAGTGREPDRTWFTADGARTWTRGTTEVTGTAEAIPPGAMLTTECLAVRSGSCGRNRLVLVMPGTGEYRALATQPGLTGLLSTAGTTRDGARWASGLDPATELPALAVTYDDGRTWQTRPVPGPGAKDTWGLRVVDAGTALYATERGQLPPEEVVKNGLRAIHRSTDKGRTWERVWSYRSGRNPLSILADPIATADGTLTINAELGVYRSTDGGRTFQGPLGGVPSGTATWTPPVGYLWSDGQGQGTYKISLDGLNWHEFTLGGRG</sequence>
<dbReference type="PROSITE" id="PS51257">
    <property type="entry name" value="PROKAR_LIPOPROTEIN"/>
    <property type="match status" value="1"/>
</dbReference>
<feature type="signal peptide" evidence="2">
    <location>
        <begin position="1"/>
        <end position="26"/>
    </location>
</feature>
<evidence type="ECO:0000313" key="4">
    <source>
        <dbReference type="Proteomes" id="UP001596137"/>
    </source>
</evidence>
<accession>A0ABW1ND38</accession>
<protein>
    <submittedName>
        <fullName evidence="3">WD40/YVTN/BNR-like repeat-containing protein</fullName>
    </submittedName>
</protein>
<dbReference type="CDD" id="cd15482">
    <property type="entry name" value="Sialidase_non-viral"/>
    <property type="match status" value="1"/>
</dbReference>
<dbReference type="SUPFAM" id="SSF110296">
    <property type="entry name" value="Oligoxyloglucan reducing end-specific cellobiohydrolase"/>
    <property type="match status" value="1"/>
</dbReference>
<dbReference type="Gene3D" id="2.130.10.10">
    <property type="entry name" value="YVTN repeat-like/Quinoprotein amine dehydrogenase"/>
    <property type="match status" value="1"/>
</dbReference>
<feature type="chain" id="PRO_5047382697" evidence="2">
    <location>
        <begin position="27"/>
        <end position="388"/>
    </location>
</feature>
<organism evidence="3 4">
    <name type="scientific">Sphaerisporangium aureirubrum</name>
    <dbReference type="NCBI Taxonomy" id="1544736"/>
    <lineage>
        <taxon>Bacteria</taxon>
        <taxon>Bacillati</taxon>
        <taxon>Actinomycetota</taxon>
        <taxon>Actinomycetes</taxon>
        <taxon>Streptosporangiales</taxon>
        <taxon>Streptosporangiaceae</taxon>
        <taxon>Sphaerisporangium</taxon>
    </lineage>
</organism>
<keyword evidence="2" id="KW-0732">Signal</keyword>
<reference evidence="4" key="1">
    <citation type="journal article" date="2019" name="Int. J. Syst. Evol. Microbiol.">
        <title>The Global Catalogue of Microorganisms (GCM) 10K type strain sequencing project: providing services to taxonomists for standard genome sequencing and annotation.</title>
        <authorList>
            <consortium name="The Broad Institute Genomics Platform"/>
            <consortium name="The Broad Institute Genome Sequencing Center for Infectious Disease"/>
            <person name="Wu L."/>
            <person name="Ma J."/>
        </authorList>
    </citation>
    <scope>NUCLEOTIDE SEQUENCE [LARGE SCALE GENOMIC DNA]</scope>
    <source>
        <strain evidence="4">JCM 30346</strain>
    </source>
</reference>
<evidence type="ECO:0000256" key="2">
    <source>
        <dbReference type="SAM" id="SignalP"/>
    </source>
</evidence>